<sequence length="218" mass="25076">MEQDLECFLLSENEHQAYDECCPWGMSTFSVSNALKTLLRSITVRLRSARRELQIALISVIDDILKLFTSPCGLRKMIKLVKTDDHHFNPRQVGVVTLFIFILDLLSDLGHVLAGDRTIKRFFKNRIDTGIALFIGSLLIPWAFFFLTSKEGKISYLYVILVTLLGTMTMGLVSDQITLLLFLMPRNEKLERAFHKLRIDPRLSKPEINDQFKAKLKQ</sequence>
<name>A0A553NEL8_TIGCA</name>
<reference evidence="2 3" key="1">
    <citation type="journal article" date="2018" name="Nat. Ecol. Evol.">
        <title>Genomic signatures of mitonuclear coevolution across populations of Tigriopus californicus.</title>
        <authorList>
            <person name="Barreto F.S."/>
            <person name="Watson E.T."/>
            <person name="Lima T.G."/>
            <person name="Willett C.S."/>
            <person name="Edmands S."/>
            <person name="Li W."/>
            <person name="Burton R.S."/>
        </authorList>
    </citation>
    <scope>NUCLEOTIDE SEQUENCE [LARGE SCALE GENOMIC DNA]</scope>
    <source>
        <strain evidence="2 3">San Diego</strain>
    </source>
</reference>
<accession>A0A553NEL8</accession>
<comment type="caution">
    <text evidence="2">The sequence shown here is derived from an EMBL/GenBank/DDBJ whole genome shotgun (WGS) entry which is preliminary data.</text>
</comment>
<keyword evidence="1" id="KW-0812">Transmembrane</keyword>
<protein>
    <submittedName>
        <fullName evidence="2">Uncharacterized protein</fullName>
    </submittedName>
</protein>
<feature type="transmembrane region" description="Helical" evidence="1">
    <location>
        <begin position="154"/>
        <end position="183"/>
    </location>
</feature>
<gene>
    <name evidence="2" type="ORF">TCAL_15243</name>
</gene>
<dbReference type="Proteomes" id="UP000318571">
    <property type="component" value="Chromosome 10"/>
</dbReference>
<proteinExistence type="predicted"/>
<feature type="transmembrane region" description="Helical" evidence="1">
    <location>
        <begin position="93"/>
        <end position="115"/>
    </location>
</feature>
<organism evidence="2 3">
    <name type="scientific">Tigriopus californicus</name>
    <name type="common">Marine copepod</name>
    <dbReference type="NCBI Taxonomy" id="6832"/>
    <lineage>
        <taxon>Eukaryota</taxon>
        <taxon>Metazoa</taxon>
        <taxon>Ecdysozoa</taxon>
        <taxon>Arthropoda</taxon>
        <taxon>Crustacea</taxon>
        <taxon>Multicrustacea</taxon>
        <taxon>Hexanauplia</taxon>
        <taxon>Copepoda</taxon>
        <taxon>Harpacticoida</taxon>
        <taxon>Harpacticidae</taxon>
        <taxon>Tigriopus</taxon>
    </lineage>
</organism>
<keyword evidence="3" id="KW-1185">Reference proteome</keyword>
<dbReference type="EMBL" id="VCGU01000458">
    <property type="protein sequence ID" value="TRY63887.1"/>
    <property type="molecule type" value="Genomic_DNA"/>
</dbReference>
<feature type="non-terminal residue" evidence="2">
    <location>
        <position position="218"/>
    </location>
</feature>
<evidence type="ECO:0000256" key="1">
    <source>
        <dbReference type="SAM" id="Phobius"/>
    </source>
</evidence>
<evidence type="ECO:0000313" key="2">
    <source>
        <dbReference type="EMBL" id="TRY63887.1"/>
    </source>
</evidence>
<dbReference type="AlphaFoldDB" id="A0A553NEL8"/>
<feature type="transmembrane region" description="Helical" evidence="1">
    <location>
        <begin position="127"/>
        <end position="148"/>
    </location>
</feature>
<keyword evidence="1" id="KW-1133">Transmembrane helix</keyword>
<evidence type="ECO:0000313" key="3">
    <source>
        <dbReference type="Proteomes" id="UP000318571"/>
    </source>
</evidence>
<keyword evidence="1" id="KW-0472">Membrane</keyword>